<accession>A0AC34RI42</accession>
<reference evidence="2" key="1">
    <citation type="submission" date="2022-11" db="UniProtKB">
        <authorList>
            <consortium name="WormBaseParasite"/>
        </authorList>
    </citation>
    <scope>IDENTIFICATION</scope>
</reference>
<evidence type="ECO:0000313" key="1">
    <source>
        <dbReference type="Proteomes" id="UP000887576"/>
    </source>
</evidence>
<sequence>MSSFPGACFDDSYKFFLLSKLMRSKFILILAHYYSLMIIIWLNCYKCDFLMLKQIQKRVTFVRFYTSEKKLDHYAVLGVKSDATAKDIKSAFYSLSKKYHPDKNPDNPEKAAEQFQKVVAAYEALGTEERRRAYDSTIAPRYSGPHIYTRHPASASSTKRHREYTDIDIDYKDFEQFQKSNRRRRVFHQHWQMPDEFHSKFGGKKTSEHGEHTFSNYKDSRAAQREEEERRLQEELEEMKRRQKHPLPSFEQLILQQEESERRKWRKNTSIGFGIVGVLMIMLFAVMHRH</sequence>
<proteinExistence type="predicted"/>
<organism evidence="1 2">
    <name type="scientific">Panagrolaimus sp. JU765</name>
    <dbReference type="NCBI Taxonomy" id="591449"/>
    <lineage>
        <taxon>Eukaryota</taxon>
        <taxon>Metazoa</taxon>
        <taxon>Ecdysozoa</taxon>
        <taxon>Nematoda</taxon>
        <taxon>Chromadorea</taxon>
        <taxon>Rhabditida</taxon>
        <taxon>Tylenchina</taxon>
        <taxon>Panagrolaimomorpha</taxon>
        <taxon>Panagrolaimoidea</taxon>
        <taxon>Panagrolaimidae</taxon>
        <taxon>Panagrolaimus</taxon>
    </lineage>
</organism>
<evidence type="ECO:0000313" key="2">
    <source>
        <dbReference type="WBParaSite" id="JU765_v2.g7199.t1"/>
    </source>
</evidence>
<dbReference type="WBParaSite" id="JU765_v2.g7199.t1">
    <property type="protein sequence ID" value="JU765_v2.g7199.t1"/>
    <property type="gene ID" value="JU765_v2.g7199"/>
</dbReference>
<dbReference type="Proteomes" id="UP000887576">
    <property type="component" value="Unplaced"/>
</dbReference>
<protein>
    <submittedName>
        <fullName evidence="2">J domain-containing protein</fullName>
    </submittedName>
</protein>
<name>A0AC34RI42_9BILA</name>